<protein>
    <submittedName>
        <fullName evidence="1">Uncharacterized protein</fullName>
    </submittedName>
</protein>
<dbReference type="AlphaFoldDB" id="J0K3P8"/>
<accession>J0K3P8</accession>
<evidence type="ECO:0000313" key="1">
    <source>
        <dbReference type="EMBL" id="EJB45082.1"/>
    </source>
</evidence>
<organism evidence="1 2">
    <name type="scientific">Helicobacter pylori Hp A-9</name>
    <dbReference type="NCBI Taxonomy" id="992034"/>
    <lineage>
        <taxon>Bacteria</taxon>
        <taxon>Pseudomonadati</taxon>
        <taxon>Campylobacterota</taxon>
        <taxon>Epsilonproteobacteria</taxon>
        <taxon>Campylobacterales</taxon>
        <taxon>Helicobacteraceae</taxon>
        <taxon>Helicobacter</taxon>
    </lineage>
</organism>
<sequence>MVCKNSLSIDGELIASFSRISKLMLLCVKARVKYFDK</sequence>
<proteinExistence type="predicted"/>
<evidence type="ECO:0000313" key="2">
    <source>
        <dbReference type="Proteomes" id="UP000005483"/>
    </source>
</evidence>
<gene>
    <name evidence="1" type="ORF">HPHPA9_0300</name>
</gene>
<reference evidence="1 2" key="1">
    <citation type="submission" date="2012-04" db="EMBL/GenBank/DDBJ databases">
        <title>Genome sequence of Helicobacter pylori Hp A-9.</title>
        <authorList>
            <person name="Blanchard T.G."/>
            <person name="Czinn S.J."/>
            <person name="McCracken C."/>
            <person name="Abolude K."/>
            <person name="Maroo A."/>
            <person name="Santana-Cruz I."/>
            <person name="Tallon L.J."/>
            <person name="Ficke F.W.F."/>
        </authorList>
    </citation>
    <scope>NUCLEOTIDE SEQUENCE [LARGE SCALE GENOMIC DNA]</scope>
    <source>
        <strain evidence="1 2">Hp A-9</strain>
    </source>
</reference>
<name>J0K3P8_HELPX</name>
<comment type="caution">
    <text evidence="1">The sequence shown here is derived from an EMBL/GenBank/DDBJ whole genome shotgun (WGS) entry which is preliminary data.</text>
</comment>
<dbReference type="Proteomes" id="UP000005483">
    <property type="component" value="Unassembled WGS sequence"/>
</dbReference>
<dbReference type="EMBL" id="AKOC01000003">
    <property type="protein sequence ID" value="EJB45082.1"/>
    <property type="molecule type" value="Genomic_DNA"/>
</dbReference>